<dbReference type="InterPro" id="IPR058548">
    <property type="entry name" value="MlaB-like_STAS"/>
</dbReference>
<dbReference type="STRING" id="1150626.PHAMO_210348"/>
<comment type="caution">
    <text evidence="2">The sequence shown here is derived from an EMBL/GenBank/DDBJ whole genome shotgun (WGS) entry which is preliminary data.</text>
</comment>
<evidence type="ECO:0000259" key="1">
    <source>
        <dbReference type="PROSITE" id="PS50801"/>
    </source>
</evidence>
<gene>
    <name evidence="2" type="ORF">PHAMO_210348</name>
</gene>
<proteinExistence type="predicted"/>
<dbReference type="Gene3D" id="3.30.750.24">
    <property type="entry name" value="STAS domain"/>
    <property type="match status" value="1"/>
</dbReference>
<dbReference type="RefSeq" id="WP_002727439.1">
    <property type="nucleotide sequence ID" value="NZ_CAHP01000014.1"/>
</dbReference>
<evidence type="ECO:0000313" key="3">
    <source>
        <dbReference type="Proteomes" id="UP000004169"/>
    </source>
</evidence>
<dbReference type="OrthoDB" id="8236316at2"/>
<feature type="domain" description="STAS" evidence="1">
    <location>
        <begin position="1"/>
        <end position="103"/>
    </location>
</feature>
<name>H8FR49_MAGML</name>
<sequence length="103" mass="10959">MDFDIKTIPTGLRLILRGRLTFTENDCFRLMLSAVTAAHAQGGLVMLDLSGIVFIDSAGLGLLLHARDVLRGRDGAVVLAGATGQVERMLALARFGDLFDSAA</sequence>
<dbReference type="EMBL" id="CAHP01000014">
    <property type="protein sequence ID" value="CCG40837.1"/>
    <property type="molecule type" value="Genomic_DNA"/>
</dbReference>
<dbReference type="InterPro" id="IPR002645">
    <property type="entry name" value="STAS_dom"/>
</dbReference>
<dbReference type="Pfam" id="PF13466">
    <property type="entry name" value="STAS_2"/>
    <property type="match status" value="1"/>
</dbReference>
<protein>
    <submittedName>
        <fullName evidence="2">STAS domain protein</fullName>
    </submittedName>
</protein>
<dbReference type="PANTHER" id="PTHR33495">
    <property type="entry name" value="ANTI-SIGMA FACTOR ANTAGONIST TM_1081-RELATED-RELATED"/>
    <property type="match status" value="1"/>
</dbReference>
<organism evidence="2 3">
    <name type="scientific">Magnetospirillum molischianum DSM 120</name>
    <dbReference type="NCBI Taxonomy" id="1150626"/>
    <lineage>
        <taxon>Bacteria</taxon>
        <taxon>Pseudomonadati</taxon>
        <taxon>Pseudomonadota</taxon>
        <taxon>Alphaproteobacteria</taxon>
        <taxon>Rhodospirillales</taxon>
        <taxon>Rhodospirillaceae</taxon>
        <taxon>Magnetospirillum</taxon>
    </lineage>
</organism>
<keyword evidence="3" id="KW-1185">Reference proteome</keyword>
<evidence type="ECO:0000313" key="2">
    <source>
        <dbReference type="EMBL" id="CCG40837.1"/>
    </source>
</evidence>
<dbReference type="AlphaFoldDB" id="H8FR49"/>
<dbReference type="Proteomes" id="UP000004169">
    <property type="component" value="Unassembled WGS sequence"/>
</dbReference>
<dbReference type="GO" id="GO:0043856">
    <property type="term" value="F:anti-sigma factor antagonist activity"/>
    <property type="evidence" value="ECO:0007669"/>
    <property type="project" value="TreeGrafter"/>
</dbReference>
<dbReference type="eggNOG" id="COG1366">
    <property type="taxonomic scope" value="Bacteria"/>
</dbReference>
<accession>H8FR49</accession>
<dbReference type="InterPro" id="IPR036513">
    <property type="entry name" value="STAS_dom_sf"/>
</dbReference>
<dbReference type="PROSITE" id="PS50801">
    <property type="entry name" value="STAS"/>
    <property type="match status" value="1"/>
</dbReference>
<reference evidence="2 3" key="1">
    <citation type="journal article" date="2012" name="J. Bacteriol.">
        <title>Draft Genome Sequence of the Purple Photosynthetic Bacterium Phaeospirillum molischianum DSM120, a Particularly Versatile Bacterium.</title>
        <authorList>
            <person name="Duquesne K."/>
            <person name="Prima V."/>
            <person name="Ji B."/>
            <person name="Rouy Z."/>
            <person name="Medigue C."/>
            <person name="Talla E."/>
            <person name="Sturgis J.N."/>
        </authorList>
    </citation>
    <scope>NUCLEOTIDE SEQUENCE [LARGE SCALE GENOMIC DNA]</scope>
    <source>
        <strain evidence="3">DSM120</strain>
    </source>
</reference>
<dbReference type="SUPFAM" id="SSF52091">
    <property type="entry name" value="SpoIIaa-like"/>
    <property type="match status" value="1"/>
</dbReference>
<dbReference type="CDD" id="cd07043">
    <property type="entry name" value="STAS_anti-anti-sigma_factors"/>
    <property type="match status" value="1"/>
</dbReference>